<dbReference type="EMBL" id="CP011058">
    <property type="protein sequence ID" value="AJY75981.1"/>
    <property type="molecule type" value="Genomic_DNA"/>
</dbReference>
<dbReference type="PATRIC" id="fig|1126833.4.peg.3787"/>
<dbReference type="AlphaFoldDB" id="A0A0D5NL37"/>
<dbReference type="STRING" id="1126833.VN24_17260"/>
<sequence length="94" mass="10616">MQSGKWRHLLYLIGALSMLVYAAPKLEFGLPWTAAAVFGTAWTALAVIVIAANVWALLDLNERTKKRLARVKRAKALQWQRAMDRATLPRRAKN</sequence>
<accession>A0A0D5NL37</accession>
<evidence type="ECO:0000313" key="2">
    <source>
        <dbReference type="EMBL" id="AJY75981.1"/>
    </source>
</evidence>
<evidence type="ECO:0000256" key="1">
    <source>
        <dbReference type="SAM" id="Phobius"/>
    </source>
</evidence>
<keyword evidence="3" id="KW-1185">Reference proteome</keyword>
<reference evidence="3" key="2">
    <citation type="submission" date="2015-03" db="EMBL/GenBank/DDBJ databases">
        <title>Genome sequence of Paenibacillus beijingensis strain DSM 24997T.</title>
        <authorList>
            <person name="Kwak Y."/>
            <person name="Shin J.-H."/>
        </authorList>
    </citation>
    <scope>NUCLEOTIDE SEQUENCE [LARGE SCALE GENOMIC DNA]</scope>
    <source>
        <strain evidence="3">DSM 24997</strain>
    </source>
</reference>
<reference evidence="2 3" key="1">
    <citation type="journal article" date="2015" name="J. Biotechnol.">
        <title>Complete genome sequence of Paenibacillus beijingensis 7188(T) (=DSM 24997(T)), a novel rhizobacterium from jujube garden soil.</title>
        <authorList>
            <person name="Kwak Y."/>
            <person name="Shin J.H."/>
        </authorList>
    </citation>
    <scope>NUCLEOTIDE SEQUENCE [LARGE SCALE GENOMIC DNA]</scope>
    <source>
        <strain evidence="2 3">DSM 24997</strain>
    </source>
</reference>
<name>A0A0D5NL37_9BACL</name>
<gene>
    <name evidence="2" type="ORF">VN24_17260</name>
</gene>
<protein>
    <submittedName>
        <fullName evidence="2">Uncharacterized protein</fullName>
    </submittedName>
</protein>
<evidence type="ECO:0000313" key="3">
    <source>
        <dbReference type="Proteomes" id="UP000032633"/>
    </source>
</evidence>
<dbReference type="OrthoDB" id="2619264at2"/>
<feature type="transmembrane region" description="Helical" evidence="1">
    <location>
        <begin position="32"/>
        <end position="58"/>
    </location>
</feature>
<organism evidence="2 3">
    <name type="scientific">Paenibacillus beijingensis</name>
    <dbReference type="NCBI Taxonomy" id="1126833"/>
    <lineage>
        <taxon>Bacteria</taxon>
        <taxon>Bacillati</taxon>
        <taxon>Bacillota</taxon>
        <taxon>Bacilli</taxon>
        <taxon>Bacillales</taxon>
        <taxon>Paenibacillaceae</taxon>
        <taxon>Paenibacillus</taxon>
    </lineage>
</organism>
<keyword evidence="1" id="KW-0812">Transmembrane</keyword>
<dbReference type="Proteomes" id="UP000032633">
    <property type="component" value="Chromosome"/>
</dbReference>
<keyword evidence="1" id="KW-1133">Transmembrane helix</keyword>
<proteinExistence type="predicted"/>
<dbReference type="HOGENOM" id="CLU_183006_0_0_9"/>
<dbReference type="KEGG" id="pbj:VN24_17260"/>
<keyword evidence="1" id="KW-0472">Membrane</keyword>
<dbReference type="RefSeq" id="WP_045671409.1">
    <property type="nucleotide sequence ID" value="NZ_CP011058.1"/>
</dbReference>